<evidence type="ECO:0000256" key="2">
    <source>
        <dbReference type="ARBA" id="ARBA00022722"/>
    </source>
</evidence>
<organism evidence="5 6">
    <name type="scientific">Mya arenaria</name>
    <name type="common">Soft-shell clam</name>
    <dbReference type="NCBI Taxonomy" id="6604"/>
    <lineage>
        <taxon>Eukaryota</taxon>
        <taxon>Metazoa</taxon>
        <taxon>Spiralia</taxon>
        <taxon>Lophotrochozoa</taxon>
        <taxon>Mollusca</taxon>
        <taxon>Bivalvia</taxon>
        <taxon>Autobranchia</taxon>
        <taxon>Heteroconchia</taxon>
        <taxon>Euheterodonta</taxon>
        <taxon>Imparidentia</taxon>
        <taxon>Neoheterodontei</taxon>
        <taxon>Myida</taxon>
        <taxon>Myoidea</taxon>
        <taxon>Myidae</taxon>
        <taxon>Mya</taxon>
    </lineage>
</organism>
<feature type="domain" description="Endonuclease/exonuclease/phosphatase" evidence="4">
    <location>
        <begin position="22"/>
        <end position="207"/>
    </location>
</feature>
<protein>
    <submittedName>
        <fullName evidence="5">DNAS1-like protein</fullName>
    </submittedName>
</protein>
<dbReference type="Gene3D" id="3.60.10.10">
    <property type="entry name" value="Endonuclease/exonuclease/phosphatase"/>
    <property type="match status" value="2"/>
</dbReference>
<gene>
    <name evidence="5" type="ORF">MAR_007176</name>
</gene>
<sequence length="345" mass="39448">MDYAWATIFGKKKAENPGIMNILAMTVRRYDILFIQEIRDRSGKAIVALLDLANNRCSYTGLNPIEHYVFDDGPEGHVLNRFTLVGIHIDPDVAVQELNDLHAHVMPTLKGRDVLILGDLNADCGYLPEYKRKELSLVKDSDYAWLVPNRLDTTVAGTDCEYDRFITKGPNWDGAIKEDRVWVYKFDTDYLYIGGMPEELALDVSDHYPIEIVLQGGYCENCVRYVKYVITDVTVLLSDQDKALIKGVKYDLRDNLVYDEVGAVVARLRTEGNRDELNRYKALSAIEIIKAEETSEAITLNIEYLRRKWGEQQSCTITISVQTKPQLLKIVEGELNHWNVKYEKT</sequence>
<dbReference type="InterPro" id="IPR016202">
    <property type="entry name" value="DNase_I"/>
</dbReference>
<reference evidence="5" key="1">
    <citation type="submission" date="2022-11" db="EMBL/GenBank/DDBJ databases">
        <title>Centuries of genome instability and evolution in soft-shell clam transmissible cancer (bioRxiv).</title>
        <authorList>
            <person name="Hart S.F.M."/>
            <person name="Yonemitsu M.A."/>
            <person name="Giersch R.M."/>
            <person name="Beal B.F."/>
            <person name="Arriagada G."/>
            <person name="Davis B.W."/>
            <person name="Ostrander E.A."/>
            <person name="Goff S.P."/>
            <person name="Metzger M.J."/>
        </authorList>
    </citation>
    <scope>NUCLEOTIDE SEQUENCE</scope>
    <source>
        <strain evidence="5">MELC-2E11</strain>
        <tissue evidence="5">Siphon/mantle</tissue>
    </source>
</reference>
<dbReference type="EMBL" id="CP111012">
    <property type="protein sequence ID" value="WAQ94705.1"/>
    <property type="molecule type" value="Genomic_DNA"/>
</dbReference>
<accession>A0ABY7DED2</accession>
<keyword evidence="2" id="KW-0540">Nuclease</keyword>
<comment type="similarity">
    <text evidence="1">Belongs to the DNase I family.</text>
</comment>
<dbReference type="InterPro" id="IPR036691">
    <property type="entry name" value="Endo/exonu/phosph_ase_sf"/>
</dbReference>
<proteinExistence type="inferred from homology"/>
<evidence type="ECO:0000313" key="5">
    <source>
        <dbReference type="EMBL" id="WAQ94705.1"/>
    </source>
</evidence>
<name>A0ABY7DED2_MYAAR</name>
<evidence type="ECO:0000256" key="3">
    <source>
        <dbReference type="ARBA" id="ARBA00022801"/>
    </source>
</evidence>
<keyword evidence="3" id="KW-0378">Hydrolase</keyword>
<evidence type="ECO:0000259" key="4">
    <source>
        <dbReference type="Pfam" id="PF03372"/>
    </source>
</evidence>
<dbReference type="Pfam" id="PF03372">
    <property type="entry name" value="Exo_endo_phos"/>
    <property type="match status" value="1"/>
</dbReference>
<evidence type="ECO:0000313" key="6">
    <source>
        <dbReference type="Proteomes" id="UP001164746"/>
    </source>
</evidence>
<keyword evidence="6" id="KW-1185">Reference proteome</keyword>
<dbReference type="SMART" id="SM00476">
    <property type="entry name" value="DNaseIc"/>
    <property type="match status" value="1"/>
</dbReference>
<dbReference type="InterPro" id="IPR005135">
    <property type="entry name" value="Endo/exonuclease/phosphatase"/>
</dbReference>
<dbReference type="Proteomes" id="UP001164746">
    <property type="component" value="Chromosome 1"/>
</dbReference>
<dbReference type="PANTHER" id="PTHR11371:SF31">
    <property type="entry name" value="EXTRACELLULAR NUCLEASE"/>
    <property type="match status" value="1"/>
</dbReference>
<dbReference type="PANTHER" id="PTHR11371">
    <property type="entry name" value="DEOXYRIBONUCLEASE"/>
    <property type="match status" value="1"/>
</dbReference>
<dbReference type="SUPFAM" id="SSF56219">
    <property type="entry name" value="DNase I-like"/>
    <property type="match status" value="1"/>
</dbReference>
<evidence type="ECO:0000256" key="1">
    <source>
        <dbReference type="ARBA" id="ARBA00007359"/>
    </source>
</evidence>